<dbReference type="EMBL" id="JMCC02000044">
    <property type="protein sequence ID" value="KIG16030.1"/>
    <property type="molecule type" value="Genomic_DNA"/>
</dbReference>
<name>A0A0C2D2N4_9BACT</name>
<evidence type="ECO:0000313" key="3">
    <source>
        <dbReference type="Proteomes" id="UP000031599"/>
    </source>
</evidence>
<evidence type="ECO:0000256" key="1">
    <source>
        <dbReference type="SAM" id="MobiDB-lite"/>
    </source>
</evidence>
<protein>
    <submittedName>
        <fullName evidence="2">Uncharacterized protein</fullName>
    </submittedName>
</protein>
<feature type="region of interest" description="Disordered" evidence="1">
    <location>
        <begin position="1"/>
        <end position="53"/>
    </location>
</feature>
<organism evidence="2 3">
    <name type="scientific">Enhygromyxa salina</name>
    <dbReference type="NCBI Taxonomy" id="215803"/>
    <lineage>
        <taxon>Bacteria</taxon>
        <taxon>Pseudomonadati</taxon>
        <taxon>Myxococcota</taxon>
        <taxon>Polyangia</taxon>
        <taxon>Nannocystales</taxon>
        <taxon>Nannocystaceae</taxon>
        <taxon>Enhygromyxa</taxon>
    </lineage>
</organism>
<dbReference type="AlphaFoldDB" id="A0A0C2D2N4"/>
<comment type="caution">
    <text evidence="2">The sequence shown here is derived from an EMBL/GenBank/DDBJ whole genome shotgun (WGS) entry which is preliminary data.</text>
</comment>
<proteinExistence type="predicted"/>
<gene>
    <name evidence="2" type="ORF">DB30_05084</name>
</gene>
<accession>A0A0C2D2N4</accession>
<reference evidence="2 3" key="1">
    <citation type="submission" date="2014-12" db="EMBL/GenBank/DDBJ databases">
        <title>Genome assembly of Enhygromyxa salina DSM 15201.</title>
        <authorList>
            <person name="Sharma G."/>
            <person name="Subramanian S."/>
        </authorList>
    </citation>
    <scope>NUCLEOTIDE SEQUENCE [LARGE SCALE GENOMIC DNA]</scope>
    <source>
        <strain evidence="2 3">DSM 15201</strain>
    </source>
</reference>
<sequence>MRHTDRPSRSRTASPRRGRSPPRAEAAHRDPGSQRMVIVSRRARPACYPQTSA</sequence>
<dbReference type="Proteomes" id="UP000031599">
    <property type="component" value="Unassembled WGS sequence"/>
</dbReference>
<evidence type="ECO:0000313" key="2">
    <source>
        <dbReference type="EMBL" id="KIG16030.1"/>
    </source>
</evidence>